<dbReference type="InterPro" id="IPR036291">
    <property type="entry name" value="NAD(P)-bd_dom_sf"/>
</dbReference>
<dbReference type="OrthoDB" id="8653364at2"/>
<reference evidence="3 4" key="1">
    <citation type="submission" date="2018-02" db="EMBL/GenBank/DDBJ databases">
        <title>Genome sequencing of Solimonas sp. HR-BB.</title>
        <authorList>
            <person name="Lee Y."/>
            <person name="Jeon C.O."/>
        </authorList>
    </citation>
    <scope>NUCLEOTIDE SEQUENCE [LARGE SCALE GENOMIC DNA]</scope>
    <source>
        <strain evidence="3 4">HR-BB</strain>
    </source>
</reference>
<comment type="caution">
    <text evidence="3">The sequence shown here is derived from an EMBL/GenBank/DDBJ whole genome shotgun (WGS) entry which is preliminary data.</text>
</comment>
<dbReference type="PANTHER" id="PTHR43669:SF3">
    <property type="entry name" value="ALCOHOL DEHYDROGENASE, PUTATIVE (AFU_ORTHOLOGUE AFUA_3G03445)-RELATED"/>
    <property type="match status" value="1"/>
</dbReference>
<dbReference type="PRINTS" id="PR00080">
    <property type="entry name" value="SDRFAMILY"/>
</dbReference>
<gene>
    <name evidence="3" type="ORF">C3942_03090</name>
</gene>
<dbReference type="PANTHER" id="PTHR43669">
    <property type="entry name" value="5-KETO-D-GLUCONATE 5-REDUCTASE"/>
    <property type="match status" value="1"/>
</dbReference>
<dbReference type="PRINTS" id="PR00081">
    <property type="entry name" value="GDHRDH"/>
</dbReference>
<dbReference type="InterPro" id="IPR002347">
    <property type="entry name" value="SDR_fam"/>
</dbReference>
<accession>A0A2S5TLL3</accession>
<evidence type="ECO:0000313" key="4">
    <source>
        <dbReference type="Proteomes" id="UP000238220"/>
    </source>
</evidence>
<dbReference type="EMBL" id="PSNW01000001">
    <property type="protein sequence ID" value="PPE75884.1"/>
    <property type="molecule type" value="Genomic_DNA"/>
</dbReference>
<dbReference type="FunFam" id="3.40.50.720:FF:000084">
    <property type="entry name" value="Short-chain dehydrogenase reductase"/>
    <property type="match status" value="1"/>
</dbReference>
<dbReference type="PROSITE" id="PS00061">
    <property type="entry name" value="ADH_SHORT"/>
    <property type="match status" value="1"/>
</dbReference>
<evidence type="ECO:0000256" key="2">
    <source>
        <dbReference type="ARBA" id="ARBA00023002"/>
    </source>
</evidence>
<dbReference type="Pfam" id="PF13561">
    <property type="entry name" value="adh_short_C2"/>
    <property type="match status" value="1"/>
</dbReference>
<dbReference type="Proteomes" id="UP000238220">
    <property type="component" value="Unassembled WGS sequence"/>
</dbReference>
<dbReference type="Gene3D" id="3.40.50.720">
    <property type="entry name" value="NAD(P)-binding Rossmann-like Domain"/>
    <property type="match status" value="1"/>
</dbReference>
<keyword evidence="4" id="KW-1185">Reference proteome</keyword>
<dbReference type="AlphaFoldDB" id="A0A2S5TLL3"/>
<dbReference type="SUPFAM" id="SSF51735">
    <property type="entry name" value="NAD(P)-binding Rossmann-fold domains"/>
    <property type="match status" value="1"/>
</dbReference>
<dbReference type="RefSeq" id="WP_104228849.1">
    <property type="nucleotide sequence ID" value="NZ_PSNW01000001.1"/>
</dbReference>
<proteinExistence type="inferred from homology"/>
<dbReference type="InterPro" id="IPR020904">
    <property type="entry name" value="Sc_DH/Rdtase_CS"/>
</dbReference>
<dbReference type="GO" id="GO:0016491">
    <property type="term" value="F:oxidoreductase activity"/>
    <property type="evidence" value="ECO:0007669"/>
    <property type="project" value="UniProtKB-KW"/>
</dbReference>
<organism evidence="3 4">
    <name type="scientific">Solimonas fluminis</name>
    <dbReference type="NCBI Taxonomy" id="2086571"/>
    <lineage>
        <taxon>Bacteria</taxon>
        <taxon>Pseudomonadati</taxon>
        <taxon>Pseudomonadota</taxon>
        <taxon>Gammaproteobacteria</taxon>
        <taxon>Nevskiales</taxon>
        <taxon>Nevskiaceae</taxon>
        <taxon>Solimonas</taxon>
    </lineage>
</organism>
<evidence type="ECO:0000313" key="3">
    <source>
        <dbReference type="EMBL" id="PPE75884.1"/>
    </source>
</evidence>
<protein>
    <submittedName>
        <fullName evidence="3">2-deoxy-D-gluconate 3-dehydrogenase</fullName>
    </submittedName>
</protein>
<name>A0A2S5TLL3_9GAMM</name>
<evidence type="ECO:0000256" key="1">
    <source>
        <dbReference type="ARBA" id="ARBA00006484"/>
    </source>
</evidence>
<comment type="similarity">
    <text evidence="1">Belongs to the short-chain dehydrogenases/reductases (SDR) family.</text>
</comment>
<keyword evidence="2" id="KW-0560">Oxidoreductase</keyword>
<sequence length="256" mass="26888">MSPELFSLKGRHALVTGASSGFGQHFARVLARAGAEVAVAARRADRLSTLVEQIVAEGGSARALSMDVTARDSVQAAFDELAARWGAPDIVVNNAGVGAKARALDCDDAEWTSVLDTNLRGAWIVAQEAARRMVAAQRGGSIINVTSILASRVGVALAPYCASKAGLAHLTRALALEWARHGIRVNSIAPGYFSTEINADYLASEGGEKLRARVPFRRFGQYPDLDGPLLLLASDAGRYMSGAEIVVDGAHSCASV</sequence>